<gene>
    <name evidence="3" type="ORF">GCM10007888_19550</name>
    <name evidence="2" type="ORF">MOX02_27860</name>
</gene>
<name>A0A512J456_9HYPH</name>
<dbReference type="Proteomes" id="UP000321960">
    <property type="component" value="Unassembled WGS sequence"/>
</dbReference>
<evidence type="ECO:0000313" key="5">
    <source>
        <dbReference type="Proteomes" id="UP001156856"/>
    </source>
</evidence>
<reference evidence="3" key="4">
    <citation type="submission" date="2023-01" db="EMBL/GenBank/DDBJ databases">
        <title>Draft genome sequence of Methylobacterium oxalidis strain NBRC 107715.</title>
        <authorList>
            <person name="Sun Q."/>
            <person name="Mori K."/>
        </authorList>
    </citation>
    <scope>NUCLEOTIDE SEQUENCE</scope>
    <source>
        <strain evidence="3">NBRC 107715</strain>
    </source>
</reference>
<reference evidence="5" key="2">
    <citation type="journal article" date="2019" name="Int. J. Syst. Evol. Microbiol.">
        <title>The Global Catalogue of Microorganisms (GCM) 10K type strain sequencing project: providing services to taxonomists for standard genome sequencing and annotation.</title>
        <authorList>
            <consortium name="The Broad Institute Genomics Platform"/>
            <consortium name="The Broad Institute Genome Sequencing Center for Infectious Disease"/>
            <person name="Wu L."/>
            <person name="Ma J."/>
        </authorList>
    </citation>
    <scope>NUCLEOTIDE SEQUENCE [LARGE SCALE GENOMIC DNA]</scope>
    <source>
        <strain evidence="5">NBRC 107715</strain>
    </source>
</reference>
<protein>
    <submittedName>
        <fullName evidence="2">Uncharacterized protein</fullName>
    </submittedName>
</protein>
<evidence type="ECO:0000256" key="1">
    <source>
        <dbReference type="SAM" id="MobiDB-lite"/>
    </source>
</evidence>
<keyword evidence="5" id="KW-1185">Reference proteome</keyword>
<evidence type="ECO:0000313" key="3">
    <source>
        <dbReference type="EMBL" id="GLS63574.1"/>
    </source>
</evidence>
<comment type="caution">
    <text evidence="2">The sequence shown here is derived from an EMBL/GenBank/DDBJ whole genome shotgun (WGS) entry which is preliminary data.</text>
</comment>
<dbReference type="EMBL" id="BJZU01000052">
    <property type="protein sequence ID" value="GEP04748.1"/>
    <property type="molecule type" value="Genomic_DNA"/>
</dbReference>
<organism evidence="2 4">
    <name type="scientific">Methylobacterium oxalidis</name>
    <dbReference type="NCBI Taxonomy" id="944322"/>
    <lineage>
        <taxon>Bacteria</taxon>
        <taxon>Pseudomonadati</taxon>
        <taxon>Pseudomonadota</taxon>
        <taxon>Alphaproteobacteria</taxon>
        <taxon>Hyphomicrobiales</taxon>
        <taxon>Methylobacteriaceae</taxon>
        <taxon>Methylobacterium</taxon>
    </lineage>
</organism>
<feature type="compositionally biased region" description="Low complexity" evidence="1">
    <location>
        <begin position="109"/>
        <end position="121"/>
    </location>
</feature>
<dbReference type="AlphaFoldDB" id="A0A512J456"/>
<dbReference type="Proteomes" id="UP001156856">
    <property type="component" value="Unassembled WGS sequence"/>
</dbReference>
<dbReference type="RefSeq" id="WP_147026363.1">
    <property type="nucleotide sequence ID" value="NZ_BJZU01000052.1"/>
</dbReference>
<accession>A0A512J456</accession>
<proteinExistence type="predicted"/>
<evidence type="ECO:0000313" key="4">
    <source>
        <dbReference type="Proteomes" id="UP000321960"/>
    </source>
</evidence>
<feature type="region of interest" description="Disordered" evidence="1">
    <location>
        <begin position="101"/>
        <end position="133"/>
    </location>
</feature>
<evidence type="ECO:0000313" key="2">
    <source>
        <dbReference type="EMBL" id="GEP04748.1"/>
    </source>
</evidence>
<dbReference type="EMBL" id="BSPK01000025">
    <property type="protein sequence ID" value="GLS63574.1"/>
    <property type="molecule type" value="Genomic_DNA"/>
</dbReference>
<sequence>MQGLRLSLAGCLGLLIAQQAAPLRAEPSVEPLPDAAAPPLFLRIRPQGAPLDIGAAGGSAPLTEAEIARRALAAREAVWERATARARIAIASVCTGCLKPEPAAPAPAPETAGTAPGTPAAIRSAESITGGDP</sequence>
<reference evidence="3" key="1">
    <citation type="journal article" date="2014" name="Int. J. Syst. Evol. Microbiol.">
        <title>Complete genome of a new Firmicutes species belonging to the dominant human colonic microbiota ('Ruminococcus bicirculans') reveals two chromosomes and a selective capacity to utilize plant glucans.</title>
        <authorList>
            <consortium name="NISC Comparative Sequencing Program"/>
            <person name="Wegmann U."/>
            <person name="Louis P."/>
            <person name="Goesmann A."/>
            <person name="Henrissat B."/>
            <person name="Duncan S.H."/>
            <person name="Flint H.J."/>
        </authorList>
    </citation>
    <scope>NUCLEOTIDE SEQUENCE</scope>
    <source>
        <strain evidence="3">NBRC 107715</strain>
    </source>
</reference>
<reference evidence="2 4" key="3">
    <citation type="submission" date="2019-07" db="EMBL/GenBank/DDBJ databases">
        <title>Whole genome shotgun sequence of Methylobacterium oxalidis NBRC 107715.</title>
        <authorList>
            <person name="Hosoyama A."/>
            <person name="Uohara A."/>
            <person name="Ohji S."/>
            <person name="Ichikawa N."/>
        </authorList>
    </citation>
    <scope>NUCLEOTIDE SEQUENCE [LARGE SCALE GENOMIC DNA]</scope>
    <source>
        <strain evidence="2 4">NBRC 107715</strain>
    </source>
</reference>